<dbReference type="EMBL" id="JSZA02000035">
    <property type="protein sequence ID" value="KHD06585.1"/>
    <property type="molecule type" value="Genomic_DNA"/>
</dbReference>
<comment type="caution">
    <text evidence="2">The sequence shown here is derived from an EMBL/GenBank/DDBJ whole genome shotgun (WGS) entry which is preliminary data.</text>
</comment>
<organism evidence="2 3">
    <name type="scientific">Candidatus Thiomargarita nelsonii</name>
    <dbReference type="NCBI Taxonomy" id="1003181"/>
    <lineage>
        <taxon>Bacteria</taxon>
        <taxon>Pseudomonadati</taxon>
        <taxon>Pseudomonadota</taxon>
        <taxon>Gammaproteobacteria</taxon>
        <taxon>Thiotrichales</taxon>
        <taxon>Thiotrichaceae</taxon>
        <taxon>Thiomargarita</taxon>
    </lineage>
</organism>
<evidence type="ECO:0000313" key="2">
    <source>
        <dbReference type="EMBL" id="KHD06585.1"/>
    </source>
</evidence>
<dbReference type="AlphaFoldDB" id="A0A0A6PQK3"/>
<protein>
    <submittedName>
        <fullName evidence="2">Uncharacterized protein</fullName>
    </submittedName>
</protein>
<dbReference type="Proteomes" id="UP000030428">
    <property type="component" value="Unassembled WGS sequence"/>
</dbReference>
<name>A0A0A6PQK3_9GAMM</name>
<gene>
    <name evidence="2" type="ORF">PN36_11575</name>
</gene>
<feature type="region of interest" description="Disordered" evidence="1">
    <location>
        <begin position="1"/>
        <end position="31"/>
    </location>
</feature>
<sequence>MVHRGRIQAQGGGVEKSVSWSRETPPTKKEGLNMINTLENQLSPSDAKIRAKAFEKARSFVNKAANNGGVDAQVSKSFRVKETKDVRVDIEVIIGKAFI</sequence>
<evidence type="ECO:0000256" key="1">
    <source>
        <dbReference type="SAM" id="MobiDB-lite"/>
    </source>
</evidence>
<keyword evidence="3" id="KW-1185">Reference proteome</keyword>
<reference evidence="2 3" key="1">
    <citation type="journal article" date="2016" name="Front. Microbiol.">
        <title>Single-Cell (Meta-)Genomics of a Dimorphic Candidatus Thiomargarita nelsonii Reveals Genomic Plasticity.</title>
        <authorList>
            <person name="Flood B.E."/>
            <person name="Fliss P."/>
            <person name="Jones D.S."/>
            <person name="Dick G.J."/>
            <person name="Jain S."/>
            <person name="Kaster A.K."/>
            <person name="Winkel M."/>
            <person name="Mussmann M."/>
            <person name="Bailey J."/>
        </authorList>
    </citation>
    <scope>NUCLEOTIDE SEQUENCE [LARGE SCALE GENOMIC DNA]</scope>
    <source>
        <strain evidence="2">Hydrate Ridge</strain>
    </source>
</reference>
<accession>A0A0A6PQK3</accession>
<evidence type="ECO:0000313" key="3">
    <source>
        <dbReference type="Proteomes" id="UP000030428"/>
    </source>
</evidence>
<proteinExistence type="predicted"/>